<dbReference type="Gene3D" id="1.10.720.50">
    <property type="entry name" value="PWWP, helical domain"/>
    <property type="match status" value="1"/>
</dbReference>
<sequence length="367" mass="41200">MWFGDGKFLMVCVEKLMPLSSFCSAFHQATYNKQPMYRKAIYEVLQVACSHAGKLFPACHDSDESDTAKSVEVQNKQMIEWSLGGFQPSGPKGLKPPKEEKNPYKEVYTDMWVEPEAAAYAPPPQPKSPERVRLRSLRSLMNAQESSWCTKCGRSARTSRTFASLVGASTLPWNTLCLLEKCAKTVRTASWSVHTYHHDDDSYQSYHTICCGGWGARCSCVGTITAAGVFVWRVWISYWGWGPPAAIKEDPRNCYMCGHKGTYGLLRQRDDWPSWLQMFFTNSHDQEFDPMKVYLPVPAEKRKPSGCCLYLMDCYRASGAEGFGDSGGLLHRLRGVQGLHHGGEDHVCWGRLQRHAEAYPGVGPIGS</sequence>
<organism evidence="1 2">
    <name type="scientific">Canis lupus familiaris</name>
    <name type="common">Dog</name>
    <name type="synonym">Canis familiaris</name>
    <dbReference type="NCBI Taxonomy" id="9615"/>
    <lineage>
        <taxon>Eukaryota</taxon>
        <taxon>Metazoa</taxon>
        <taxon>Chordata</taxon>
        <taxon>Craniata</taxon>
        <taxon>Vertebrata</taxon>
        <taxon>Euteleostomi</taxon>
        <taxon>Mammalia</taxon>
        <taxon>Eutheria</taxon>
        <taxon>Laurasiatheria</taxon>
        <taxon>Carnivora</taxon>
        <taxon>Caniformia</taxon>
        <taxon>Canidae</taxon>
        <taxon>Canis</taxon>
    </lineage>
</organism>
<dbReference type="Ensembl" id="ENSCAFT00040016914.1">
    <property type="protein sequence ID" value="ENSCAFP00040014663.1"/>
    <property type="gene ID" value="ENSCAFG00040009128.1"/>
</dbReference>
<dbReference type="Proteomes" id="UP000694542">
    <property type="component" value="Unassembled WGS sequence"/>
</dbReference>
<evidence type="ECO:0000313" key="2">
    <source>
        <dbReference type="Proteomes" id="UP000694542"/>
    </source>
</evidence>
<dbReference type="AlphaFoldDB" id="A0A8C0S215"/>
<reference evidence="1" key="1">
    <citation type="submission" date="2025-08" db="UniProtKB">
        <authorList>
            <consortium name="Ensembl"/>
        </authorList>
    </citation>
    <scope>IDENTIFICATION</scope>
</reference>
<proteinExistence type="predicted"/>
<name>A0A8C0S215_CANLF</name>
<protein>
    <submittedName>
        <fullName evidence="1">Uncharacterized protein</fullName>
    </submittedName>
</protein>
<evidence type="ECO:0000313" key="1">
    <source>
        <dbReference type="Ensembl" id="ENSCAFP00040014663.1"/>
    </source>
</evidence>
<dbReference type="InterPro" id="IPR050390">
    <property type="entry name" value="C5-Methyltransferase"/>
</dbReference>
<dbReference type="PANTHER" id="PTHR23068:SF10">
    <property type="entry name" value="DNA (CYTOSINE-5)-METHYLTRANSFERASE 3A"/>
    <property type="match status" value="1"/>
</dbReference>
<dbReference type="SUPFAM" id="SSF63748">
    <property type="entry name" value="Tudor/PWWP/MBT"/>
    <property type="match status" value="1"/>
</dbReference>
<accession>A0A8C0S215</accession>
<dbReference type="PANTHER" id="PTHR23068">
    <property type="entry name" value="DNA CYTOSINE-5- -METHYLTRANSFERASE 3-RELATED"/>
    <property type="match status" value="1"/>
</dbReference>